<dbReference type="Proteomes" id="UP000287447">
    <property type="component" value="Unassembled WGS sequence"/>
</dbReference>
<proteinExistence type="predicted"/>
<accession>A0A3S2Z9C9</accession>
<dbReference type="Pfam" id="PF12849">
    <property type="entry name" value="PBP_like_2"/>
    <property type="match status" value="1"/>
</dbReference>
<dbReference type="InterPro" id="IPR050811">
    <property type="entry name" value="Phosphate_ABC_transporter"/>
</dbReference>
<sequence>MFFQTNPVYLRAAFLALFLATSLGVSPSQAEIKIGGTGGDLGTWKKIAQAYKATHPETDITVLNSLGSGGGIKALAAGAIDLAISSRPLKAEEAAAGFKANAYGVTALALSSANDVYLEKLTIADVVEIYQRGTRRWPNGNPILVVMRPLHDTDITLVVEAFPEMGPAFDAAVSRGARIGASDQDAADALEETPTAVGFLSLSLILAEDRNINTFALNGVAPTTENLANGSYPISKRYYLVTPKVVPDETTALVDFLYSAQGQEILRDNGHLPIGRE</sequence>
<name>A0A3S2Z9C9_9PROT</name>
<dbReference type="RefSeq" id="WP_127763819.1">
    <property type="nucleotide sequence ID" value="NZ_SADE01000001.1"/>
</dbReference>
<keyword evidence="5" id="KW-1185">Reference proteome</keyword>
<evidence type="ECO:0000256" key="1">
    <source>
        <dbReference type="ARBA" id="ARBA00022729"/>
    </source>
</evidence>
<dbReference type="EMBL" id="SADE01000001">
    <property type="protein sequence ID" value="RVU38448.1"/>
    <property type="molecule type" value="Genomic_DNA"/>
</dbReference>
<organism evidence="4 5">
    <name type="scientific">Hwanghaeella grinnelliae</name>
    <dbReference type="NCBI Taxonomy" id="2500179"/>
    <lineage>
        <taxon>Bacteria</taxon>
        <taxon>Pseudomonadati</taxon>
        <taxon>Pseudomonadota</taxon>
        <taxon>Alphaproteobacteria</taxon>
        <taxon>Rhodospirillales</taxon>
        <taxon>Rhodospirillaceae</taxon>
        <taxon>Hwanghaeella</taxon>
    </lineage>
</organism>
<dbReference type="AlphaFoldDB" id="A0A3S2Z9C9"/>
<dbReference type="OrthoDB" id="5506472at2"/>
<dbReference type="Gene3D" id="3.40.190.10">
    <property type="entry name" value="Periplasmic binding protein-like II"/>
    <property type="match status" value="2"/>
</dbReference>
<feature type="chain" id="PRO_5018691123" description="PBP domain-containing protein" evidence="2">
    <location>
        <begin position="31"/>
        <end position="277"/>
    </location>
</feature>
<gene>
    <name evidence="4" type="ORF">EOI86_03960</name>
</gene>
<protein>
    <recommendedName>
        <fullName evidence="3">PBP domain-containing protein</fullName>
    </recommendedName>
</protein>
<evidence type="ECO:0000313" key="5">
    <source>
        <dbReference type="Proteomes" id="UP000287447"/>
    </source>
</evidence>
<feature type="signal peptide" evidence="2">
    <location>
        <begin position="1"/>
        <end position="30"/>
    </location>
</feature>
<dbReference type="PANTHER" id="PTHR30570:SF1">
    <property type="entry name" value="PHOSPHATE-BINDING PROTEIN PSTS"/>
    <property type="match status" value="1"/>
</dbReference>
<dbReference type="PANTHER" id="PTHR30570">
    <property type="entry name" value="PERIPLASMIC PHOSPHATE BINDING COMPONENT OF PHOSPHATE ABC TRANSPORTER"/>
    <property type="match status" value="1"/>
</dbReference>
<dbReference type="InterPro" id="IPR024370">
    <property type="entry name" value="PBP_domain"/>
</dbReference>
<dbReference type="SUPFAM" id="SSF53850">
    <property type="entry name" value="Periplasmic binding protein-like II"/>
    <property type="match status" value="1"/>
</dbReference>
<evidence type="ECO:0000256" key="2">
    <source>
        <dbReference type="SAM" id="SignalP"/>
    </source>
</evidence>
<reference evidence="5" key="1">
    <citation type="submission" date="2019-01" db="EMBL/GenBank/DDBJ databases">
        <title>Gri0909 isolated from a small marine red alga.</title>
        <authorList>
            <person name="Kim J."/>
            <person name="Jeong S.E."/>
            <person name="Jeon C.O."/>
        </authorList>
    </citation>
    <scope>NUCLEOTIDE SEQUENCE [LARGE SCALE GENOMIC DNA]</scope>
    <source>
        <strain evidence="5">Gri0909</strain>
    </source>
</reference>
<feature type="domain" description="PBP" evidence="3">
    <location>
        <begin position="26"/>
        <end position="260"/>
    </location>
</feature>
<comment type="caution">
    <text evidence="4">The sequence shown here is derived from an EMBL/GenBank/DDBJ whole genome shotgun (WGS) entry which is preliminary data.</text>
</comment>
<evidence type="ECO:0000313" key="4">
    <source>
        <dbReference type="EMBL" id="RVU38448.1"/>
    </source>
</evidence>
<keyword evidence="1 2" id="KW-0732">Signal</keyword>
<evidence type="ECO:0000259" key="3">
    <source>
        <dbReference type="Pfam" id="PF12849"/>
    </source>
</evidence>